<comment type="caution">
    <text evidence="3">The sequence shown here is derived from an EMBL/GenBank/DDBJ whole genome shotgun (WGS) entry which is preliminary data.</text>
</comment>
<dbReference type="Gene3D" id="3.10.450.40">
    <property type="match status" value="2"/>
</dbReference>
<evidence type="ECO:0000256" key="1">
    <source>
        <dbReference type="SAM" id="MobiDB-lite"/>
    </source>
</evidence>
<sequence>MKKTFSIVIGTLIGATIFGTGIYHSQADEANPKINSDQVRQMVEEQYSGTITELELEKDLDKAVYEVEVKEKNIEHDIKLDANTGEVLHESSTERKDDDLQDDSSVQLDKEAIIGVDKAKEIAKQNFDGNVISIELDEDDNQLVYEVELRNGKKEADFELDAKNGDIIEMDIDTEDDDD</sequence>
<evidence type="ECO:0000313" key="4">
    <source>
        <dbReference type="Proteomes" id="UP000675284"/>
    </source>
</evidence>
<feature type="domain" description="PepSY" evidence="2">
    <location>
        <begin position="33"/>
        <end position="88"/>
    </location>
</feature>
<organism evidence="3 4">
    <name type="scientific">Virgibacillus salarius</name>
    <dbReference type="NCBI Taxonomy" id="447199"/>
    <lineage>
        <taxon>Bacteria</taxon>
        <taxon>Bacillati</taxon>
        <taxon>Bacillota</taxon>
        <taxon>Bacilli</taxon>
        <taxon>Bacillales</taxon>
        <taxon>Bacillaceae</taxon>
        <taxon>Virgibacillus</taxon>
    </lineage>
</organism>
<protein>
    <submittedName>
        <fullName evidence="3">PepSY domain-containing protein</fullName>
    </submittedName>
</protein>
<feature type="domain" description="PepSY" evidence="2">
    <location>
        <begin position="114"/>
        <end position="170"/>
    </location>
</feature>
<dbReference type="Pfam" id="PF03413">
    <property type="entry name" value="PepSY"/>
    <property type="match status" value="2"/>
</dbReference>
<reference evidence="3" key="1">
    <citation type="submission" date="2021-04" db="EMBL/GenBank/DDBJ databases">
        <title>Isolation and polyphasic classification of algal microorganism.</title>
        <authorList>
            <person name="Wang S."/>
        </authorList>
    </citation>
    <scope>NUCLEOTIDE SEQUENCE</scope>
    <source>
        <strain evidence="3">720a</strain>
    </source>
</reference>
<gene>
    <name evidence="3" type="ORF">KCX74_09220</name>
</gene>
<proteinExistence type="predicted"/>
<keyword evidence="4" id="KW-1185">Reference proteome</keyword>
<accession>A0A941DZJ3</accession>
<dbReference type="RefSeq" id="WP_026680337.1">
    <property type="nucleotide sequence ID" value="NZ_BAAACY010000028.1"/>
</dbReference>
<feature type="region of interest" description="Disordered" evidence="1">
    <location>
        <begin position="82"/>
        <end position="104"/>
    </location>
</feature>
<name>A0A941DZJ3_9BACI</name>
<evidence type="ECO:0000259" key="2">
    <source>
        <dbReference type="Pfam" id="PF03413"/>
    </source>
</evidence>
<dbReference type="InterPro" id="IPR025711">
    <property type="entry name" value="PepSY"/>
</dbReference>
<dbReference type="EMBL" id="JAGSOT010000023">
    <property type="protein sequence ID" value="MBR7796223.1"/>
    <property type="molecule type" value="Genomic_DNA"/>
</dbReference>
<dbReference type="AlphaFoldDB" id="A0A941DZJ3"/>
<feature type="compositionally biased region" description="Basic and acidic residues" evidence="1">
    <location>
        <begin position="87"/>
        <end position="98"/>
    </location>
</feature>
<evidence type="ECO:0000313" key="3">
    <source>
        <dbReference type="EMBL" id="MBR7796223.1"/>
    </source>
</evidence>
<dbReference type="Proteomes" id="UP000675284">
    <property type="component" value="Unassembled WGS sequence"/>
</dbReference>
<dbReference type="SUPFAM" id="SSF160574">
    <property type="entry name" value="BT0923-like"/>
    <property type="match status" value="1"/>
</dbReference>